<reference evidence="2" key="1">
    <citation type="journal article" date="2014" name="Int. J. Syst. Evol. Microbiol.">
        <title>Complete genome sequence of Corynebacterium casei LMG S-19264T (=DSM 44701T), isolated from a smear-ripened cheese.</title>
        <authorList>
            <consortium name="US DOE Joint Genome Institute (JGI-PGF)"/>
            <person name="Walter F."/>
            <person name="Albersmeier A."/>
            <person name="Kalinowski J."/>
            <person name="Ruckert C."/>
        </authorList>
    </citation>
    <scope>NUCLEOTIDE SEQUENCE</scope>
    <source>
        <strain evidence="2">CGMCC 1.14984</strain>
    </source>
</reference>
<feature type="region of interest" description="Disordered" evidence="1">
    <location>
        <begin position="76"/>
        <end position="98"/>
    </location>
</feature>
<sequence>MNGDAMLAGTGRTVAHIEYDPVRRHDAAKQTVDPRAVIHNGRKASKLVQHCQADRLQDKPGADRCRCRRLVEYLNPVTAPGQKSRSGKTGDAGSSNRN</sequence>
<evidence type="ECO:0000256" key="1">
    <source>
        <dbReference type="SAM" id="MobiDB-lite"/>
    </source>
</evidence>
<protein>
    <submittedName>
        <fullName evidence="2">Uncharacterized protein</fullName>
    </submittedName>
</protein>
<gene>
    <name evidence="2" type="ORF">GCM10011355_03370</name>
</gene>
<accession>A0A8J3EPZ5</accession>
<proteinExistence type="predicted"/>
<name>A0A8J3EPZ5_9PROT</name>
<organism evidence="2 3">
    <name type="scientific">Aquisalinus luteolus</name>
    <dbReference type="NCBI Taxonomy" id="1566827"/>
    <lineage>
        <taxon>Bacteria</taxon>
        <taxon>Pseudomonadati</taxon>
        <taxon>Pseudomonadota</taxon>
        <taxon>Alphaproteobacteria</taxon>
        <taxon>Parvularculales</taxon>
        <taxon>Parvularculaceae</taxon>
        <taxon>Aquisalinus</taxon>
    </lineage>
</organism>
<evidence type="ECO:0000313" key="2">
    <source>
        <dbReference type="EMBL" id="GGH92866.1"/>
    </source>
</evidence>
<evidence type="ECO:0000313" key="3">
    <source>
        <dbReference type="Proteomes" id="UP000621856"/>
    </source>
</evidence>
<dbReference type="EMBL" id="BMGZ01000001">
    <property type="protein sequence ID" value="GGH92866.1"/>
    <property type="molecule type" value="Genomic_DNA"/>
</dbReference>
<dbReference type="Proteomes" id="UP000621856">
    <property type="component" value="Unassembled WGS sequence"/>
</dbReference>
<dbReference type="AlphaFoldDB" id="A0A8J3EPZ5"/>
<comment type="caution">
    <text evidence="2">The sequence shown here is derived from an EMBL/GenBank/DDBJ whole genome shotgun (WGS) entry which is preliminary data.</text>
</comment>
<reference evidence="2" key="2">
    <citation type="submission" date="2020-09" db="EMBL/GenBank/DDBJ databases">
        <authorList>
            <person name="Sun Q."/>
            <person name="Zhou Y."/>
        </authorList>
    </citation>
    <scope>NUCLEOTIDE SEQUENCE</scope>
    <source>
        <strain evidence="2">CGMCC 1.14984</strain>
    </source>
</reference>